<sequence length="88" mass="10139">MHNKEGVIQRLVCKDRDCLNELYDKYIHHIQRIISNSGLDPIDHEKIISRIFLAIWSSPEILNKEKHISVAITKLCLTLTKAELTSVS</sequence>
<reference evidence="1 2" key="1">
    <citation type="submission" date="2019-04" db="EMBL/GenBank/DDBJ databases">
        <title>Genome sequence of Bacillus hwajinpoensis strain Y2.</title>
        <authorList>
            <person name="Fair J.L."/>
            <person name="Maclea K.S."/>
        </authorList>
    </citation>
    <scope>NUCLEOTIDE SEQUENCE [LARGE SCALE GENOMIC DNA]</scope>
    <source>
        <strain evidence="1 2">Y2</strain>
    </source>
</reference>
<gene>
    <name evidence="1" type="ORF">FBF83_06225</name>
</gene>
<proteinExistence type="predicted"/>
<evidence type="ECO:0000313" key="1">
    <source>
        <dbReference type="EMBL" id="TKD72373.1"/>
    </source>
</evidence>
<dbReference type="EMBL" id="SWFM01000001">
    <property type="protein sequence ID" value="TKD72373.1"/>
    <property type="molecule type" value="Genomic_DNA"/>
</dbReference>
<organism evidence="1 2">
    <name type="scientific">Guptibacillus hwajinpoensis</name>
    <dbReference type="NCBI Taxonomy" id="208199"/>
    <lineage>
        <taxon>Bacteria</taxon>
        <taxon>Bacillati</taxon>
        <taxon>Bacillota</taxon>
        <taxon>Bacilli</taxon>
        <taxon>Bacillales</taxon>
        <taxon>Guptibacillaceae</taxon>
        <taxon>Guptibacillus</taxon>
    </lineage>
</organism>
<name>A0A4U1MM77_9BACL</name>
<accession>A0A4U1MM77</accession>
<dbReference type="RefSeq" id="WP_136946224.1">
    <property type="nucleotide sequence ID" value="NZ_SWFM01000001.1"/>
</dbReference>
<dbReference type="OrthoDB" id="2453980at2"/>
<evidence type="ECO:0008006" key="3">
    <source>
        <dbReference type="Google" id="ProtNLM"/>
    </source>
</evidence>
<dbReference type="AlphaFoldDB" id="A0A4U1MM77"/>
<evidence type="ECO:0000313" key="2">
    <source>
        <dbReference type="Proteomes" id="UP000310541"/>
    </source>
</evidence>
<dbReference type="Proteomes" id="UP000310541">
    <property type="component" value="Unassembled WGS sequence"/>
</dbReference>
<protein>
    <recommendedName>
        <fullName evidence="3">RNA polymerase sigma-70 region 2 domain-containing protein</fullName>
    </recommendedName>
</protein>
<comment type="caution">
    <text evidence="1">The sequence shown here is derived from an EMBL/GenBank/DDBJ whole genome shotgun (WGS) entry which is preliminary data.</text>
</comment>